<keyword evidence="14" id="KW-0175">Coiled coil</keyword>
<dbReference type="Pfam" id="PF00512">
    <property type="entry name" value="HisKA"/>
    <property type="match status" value="1"/>
</dbReference>
<evidence type="ECO:0000256" key="3">
    <source>
        <dbReference type="ARBA" id="ARBA00012438"/>
    </source>
</evidence>
<dbReference type="GO" id="GO:0000155">
    <property type="term" value="F:phosphorelay sensor kinase activity"/>
    <property type="evidence" value="ECO:0007669"/>
    <property type="project" value="InterPro"/>
</dbReference>
<evidence type="ECO:0000256" key="14">
    <source>
        <dbReference type="SAM" id="Coils"/>
    </source>
</evidence>
<dbReference type="Gene3D" id="3.30.565.10">
    <property type="entry name" value="Histidine kinase-like ATPase, C-terminal domain"/>
    <property type="match status" value="1"/>
</dbReference>
<dbReference type="PANTHER" id="PTHR45528:SF1">
    <property type="entry name" value="SENSOR HISTIDINE KINASE CPXA"/>
    <property type="match status" value="1"/>
</dbReference>
<comment type="caution">
    <text evidence="19">The sequence shown here is derived from an EMBL/GenBank/DDBJ whole genome shotgun (WGS) entry which is preliminary data.</text>
</comment>
<dbReference type="SUPFAM" id="SSF55874">
    <property type="entry name" value="ATPase domain of HSP90 chaperone/DNA topoisomerase II/histidine kinase"/>
    <property type="match status" value="1"/>
</dbReference>
<dbReference type="SMART" id="SM00388">
    <property type="entry name" value="HisKA"/>
    <property type="match status" value="1"/>
</dbReference>
<evidence type="ECO:0000256" key="2">
    <source>
        <dbReference type="ARBA" id="ARBA00004651"/>
    </source>
</evidence>
<dbReference type="GO" id="GO:0005886">
    <property type="term" value="C:plasma membrane"/>
    <property type="evidence" value="ECO:0007669"/>
    <property type="project" value="UniProtKB-SubCell"/>
</dbReference>
<dbReference type="Gene3D" id="1.10.287.130">
    <property type="match status" value="1"/>
</dbReference>
<dbReference type="Pfam" id="PF02518">
    <property type="entry name" value="HATPase_c"/>
    <property type="match status" value="1"/>
</dbReference>
<dbReference type="InterPro" id="IPR036890">
    <property type="entry name" value="HATPase_C_sf"/>
</dbReference>
<dbReference type="PROSITE" id="PS50885">
    <property type="entry name" value="HAMP"/>
    <property type="match status" value="1"/>
</dbReference>
<keyword evidence="6" id="KW-0808">Transferase</keyword>
<dbReference type="EMBL" id="LYPA01000052">
    <property type="protein sequence ID" value="OBR65850.1"/>
    <property type="molecule type" value="Genomic_DNA"/>
</dbReference>
<dbReference type="STRING" id="1844972.A7K91_17620"/>
<feature type="coiled-coil region" evidence="14">
    <location>
        <begin position="129"/>
        <end position="156"/>
    </location>
</feature>
<keyword evidence="9" id="KW-0418">Kinase</keyword>
<dbReference type="InterPro" id="IPR003661">
    <property type="entry name" value="HisK_dim/P_dom"/>
</dbReference>
<comment type="subcellular location">
    <subcellularLocation>
        <location evidence="2">Cell membrane</location>
        <topology evidence="2">Multi-pass membrane protein</topology>
    </subcellularLocation>
</comment>
<dbReference type="FunFam" id="3.30.565.10:FF:000013">
    <property type="entry name" value="Two-component sensor histidine kinase"/>
    <property type="match status" value="1"/>
</dbReference>
<evidence type="ECO:0000256" key="4">
    <source>
        <dbReference type="ARBA" id="ARBA00022475"/>
    </source>
</evidence>
<evidence type="ECO:0000256" key="10">
    <source>
        <dbReference type="ARBA" id="ARBA00022840"/>
    </source>
</evidence>
<dbReference type="InterPro" id="IPR004358">
    <property type="entry name" value="Sig_transdc_His_kin-like_C"/>
</dbReference>
<evidence type="ECO:0000256" key="7">
    <source>
        <dbReference type="ARBA" id="ARBA00022692"/>
    </source>
</evidence>
<dbReference type="FunFam" id="1.10.287.130:FF:000008">
    <property type="entry name" value="Two-component sensor histidine kinase"/>
    <property type="match status" value="1"/>
</dbReference>
<dbReference type="InterPro" id="IPR003594">
    <property type="entry name" value="HATPase_dom"/>
</dbReference>
<feature type="transmembrane region" description="Helical" evidence="16">
    <location>
        <begin position="62"/>
        <end position="84"/>
    </location>
</feature>
<feature type="transmembrane region" description="Helical" evidence="16">
    <location>
        <begin position="21"/>
        <end position="42"/>
    </location>
</feature>
<dbReference type="GO" id="GO:0005524">
    <property type="term" value="F:ATP binding"/>
    <property type="evidence" value="ECO:0007669"/>
    <property type="project" value="UniProtKB-KW"/>
</dbReference>
<proteinExistence type="predicted"/>
<evidence type="ECO:0000256" key="6">
    <source>
        <dbReference type="ARBA" id="ARBA00022679"/>
    </source>
</evidence>
<evidence type="ECO:0000313" key="19">
    <source>
        <dbReference type="EMBL" id="OBR65850.1"/>
    </source>
</evidence>
<evidence type="ECO:0000259" key="17">
    <source>
        <dbReference type="PROSITE" id="PS50109"/>
    </source>
</evidence>
<dbReference type="AlphaFoldDB" id="A0A1A5YKD1"/>
<dbReference type="CDD" id="cd00082">
    <property type="entry name" value="HisKA"/>
    <property type="match status" value="1"/>
</dbReference>
<dbReference type="InterPro" id="IPR005467">
    <property type="entry name" value="His_kinase_dom"/>
</dbReference>
<evidence type="ECO:0000256" key="13">
    <source>
        <dbReference type="ARBA" id="ARBA00023136"/>
    </source>
</evidence>
<evidence type="ECO:0000256" key="9">
    <source>
        <dbReference type="ARBA" id="ARBA00022777"/>
    </source>
</evidence>
<reference evidence="19 20" key="1">
    <citation type="submission" date="2016-05" db="EMBL/GenBank/DDBJ databases">
        <title>Paenibacillus oryzae. sp. nov., isolated from the rice root.</title>
        <authorList>
            <person name="Zhang J."/>
            <person name="Zhang X."/>
        </authorList>
    </citation>
    <scope>NUCLEOTIDE SEQUENCE [LARGE SCALE GENOMIC DNA]</scope>
    <source>
        <strain evidence="19 20">1DrF-4</strain>
    </source>
</reference>
<keyword evidence="20" id="KW-1185">Reference proteome</keyword>
<dbReference type="EC" id="2.7.13.3" evidence="3"/>
<evidence type="ECO:0000259" key="18">
    <source>
        <dbReference type="PROSITE" id="PS50885"/>
    </source>
</evidence>
<gene>
    <name evidence="19" type="ORF">A7K91_17620</name>
</gene>
<keyword evidence="8" id="KW-0547">Nucleotide-binding</keyword>
<dbReference type="SMART" id="SM00387">
    <property type="entry name" value="HATPase_c"/>
    <property type="match status" value="1"/>
</dbReference>
<dbReference type="PROSITE" id="PS50109">
    <property type="entry name" value="HIS_KIN"/>
    <property type="match status" value="1"/>
</dbReference>
<name>A0A1A5YKD1_9BACL</name>
<sequence>MATKLRDNIVFRLVSRSVINLFLAIILGLISTALLFMVAYFLSGTFKSMYFIRGVGSAFLDIFGGADTGAMVIIGVASLFYYIVLQWGMLKYIGNINQNVKQIAEGKLSMNHQLPVRERSPFGSTAVYVNQLLIRLQTALDEERRAEQAKNELITNVSHDLRTPLTSVVGYLGLIDQDRYRDEVELRHYVSIAYDKSQRLNDLINDLFEYTRMRHDNISLKLEELNLTELLKQLLVQYRLAFQEAGMEGYLHGADAPAIVKADTTKLLRVFENLITNGIAYGKDGGRIDVYLVVLEREVRVDVVNYGEPISASDLPHVFERFYRGDKSRTQWSGGSGLGLAISKSIVEKHGGVIEAFSDSRQTSFRVSLPKAPSPVKGPRPGTEVSR</sequence>
<keyword evidence="5" id="KW-0597">Phosphoprotein</keyword>
<keyword evidence="10" id="KW-0067">ATP-binding</keyword>
<evidence type="ECO:0000313" key="20">
    <source>
        <dbReference type="Proteomes" id="UP000092024"/>
    </source>
</evidence>
<protein>
    <recommendedName>
        <fullName evidence="3">histidine kinase</fullName>
        <ecNumber evidence="3">2.7.13.3</ecNumber>
    </recommendedName>
</protein>
<dbReference type="CDD" id="cd00075">
    <property type="entry name" value="HATPase"/>
    <property type="match status" value="1"/>
</dbReference>
<feature type="domain" description="Histidine kinase" evidence="17">
    <location>
        <begin position="156"/>
        <end position="373"/>
    </location>
</feature>
<dbReference type="InterPro" id="IPR036097">
    <property type="entry name" value="HisK_dim/P_sf"/>
</dbReference>
<evidence type="ECO:0000256" key="12">
    <source>
        <dbReference type="ARBA" id="ARBA00023012"/>
    </source>
</evidence>
<evidence type="ECO:0000256" key="8">
    <source>
        <dbReference type="ARBA" id="ARBA00022741"/>
    </source>
</evidence>
<keyword evidence="13 16" id="KW-0472">Membrane</keyword>
<dbReference type="SUPFAM" id="SSF47384">
    <property type="entry name" value="Homodimeric domain of signal transducing histidine kinase"/>
    <property type="match status" value="1"/>
</dbReference>
<dbReference type="PRINTS" id="PR00344">
    <property type="entry name" value="BCTRLSENSOR"/>
</dbReference>
<organism evidence="19 20">
    <name type="scientific">Paenibacillus oryzae</name>
    <dbReference type="NCBI Taxonomy" id="1844972"/>
    <lineage>
        <taxon>Bacteria</taxon>
        <taxon>Bacillati</taxon>
        <taxon>Bacillota</taxon>
        <taxon>Bacilli</taxon>
        <taxon>Bacillales</taxon>
        <taxon>Paenibacillaceae</taxon>
        <taxon>Paenibacillus</taxon>
    </lineage>
</organism>
<evidence type="ECO:0000256" key="5">
    <source>
        <dbReference type="ARBA" id="ARBA00022553"/>
    </source>
</evidence>
<dbReference type="PANTHER" id="PTHR45528">
    <property type="entry name" value="SENSOR HISTIDINE KINASE CPXA"/>
    <property type="match status" value="1"/>
</dbReference>
<accession>A0A1A5YKD1</accession>
<evidence type="ECO:0000256" key="11">
    <source>
        <dbReference type="ARBA" id="ARBA00022989"/>
    </source>
</evidence>
<keyword evidence="12" id="KW-0902">Two-component regulatory system</keyword>
<dbReference type="InterPro" id="IPR003660">
    <property type="entry name" value="HAMP_dom"/>
</dbReference>
<evidence type="ECO:0000256" key="1">
    <source>
        <dbReference type="ARBA" id="ARBA00000085"/>
    </source>
</evidence>
<keyword evidence="4" id="KW-1003">Cell membrane</keyword>
<dbReference type="InterPro" id="IPR050398">
    <property type="entry name" value="HssS/ArlS-like"/>
</dbReference>
<comment type="catalytic activity">
    <reaction evidence="1">
        <text>ATP + protein L-histidine = ADP + protein N-phospho-L-histidine.</text>
        <dbReference type="EC" id="2.7.13.3"/>
    </reaction>
</comment>
<dbReference type="Proteomes" id="UP000092024">
    <property type="component" value="Unassembled WGS sequence"/>
</dbReference>
<keyword evidence="7 16" id="KW-0812">Transmembrane</keyword>
<evidence type="ECO:0000256" key="16">
    <source>
        <dbReference type="SAM" id="Phobius"/>
    </source>
</evidence>
<feature type="domain" description="HAMP" evidence="18">
    <location>
        <begin position="87"/>
        <end position="141"/>
    </location>
</feature>
<evidence type="ECO:0000256" key="15">
    <source>
        <dbReference type="SAM" id="MobiDB-lite"/>
    </source>
</evidence>
<feature type="region of interest" description="Disordered" evidence="15">
    <location>
        <begin position="368"/>
        <end position="387"/>
    </location>
</feature>
<keyword evidence="11 16" id="KW-1133">Transmembrane helix</keyword>